<proteinExistence type="predicted"/>
<evidence type="ECO:0000256" key="1">
    <source>
        <dbReference type="SAM" id="MobiDB-lite"/>
    </source>
</evidence>
<dbReference type="EMBL" id="VSRR010016204">
    <property type="protein sequence ID" value="MPC59046.1"/>
    <property type="molecule type" value="Genomic_DNA"/>
</dbReference>
<feature type="compositionally biased region" description="Acidic residues" evidence="1">
    <location>
        <begin position="308"/>
        <end position="324"/>
    </location>
</feature>
<dbReference type="Proteomes" id="UP000324222">
    <property type="component" value="Unassembled WGS sequence"/>
</dbReference>
<keyword evidence="3" id="KW-1185">Reference proteome</keyword>
<protein>
    <submittedName>
        <fullName evidence="2">Uncharacterized protein</fullName>
    </submittedName>
</protein>
<accession>A0A5B7GNF5</accession>
<evidence type="ECO:0000313" key="3">
    <source>
        <dbReference type="Proteomes" id="UP000324222"/>
    </source>
</evidence>
<dbReference type="AlphaFoldDB" id="A0A5B7GNF5"/>
<comment type="caution">
    <text evidence="2">The sequence shown here is derived from an EMBL/GenBank/DDBJ whole genome shotgun (WGS) entry which is preliminary data.</text>
</comment>
<organism evidence="2 3">
    <name type="scientific">Portunus trituberculatus</name>
    <name type="common">Swimming crab</name>
    <name type="synonym">Neptunus trituberculatus</name>
    <dbReference type="NCBI Taxonomy" id="210409"/>
    <lineage>
        <taxon>Eukaryota</taxon>
        <taxon>Metazoa</taxon>
        <taxon>Ecdysozoa</taxon>
        <taxon>Arthropoda</taxon>
        <taxon>Crustacea</taxon>
        <taxon>Multicrustacea</taxon>
        <taxon>Malacostraca</taxon>
        <taxon>Eumalacostraca</taxon>
        <taxon>Eucarida</taxon>
        <taxon>Decapoda</taxon>
        <taxon>Pleocyemata</taxon>
        <taxon>Brachyura</taxon>
        <taxon>Eubrachyura</taxon>
        <taxon>Portunoidea</taxon>
        <taxon>Portunidae</taxon>
        <taxon>Portuninae</taxon>
        <taxon>Portunus</taxon>
    </lineage>
</organism>
<sequence length="424" mass="47344">MDPPSLAGVEDAMDIEKVLQNEQMLTSLVTNPVFNAILSAEKGDLGRYVVITNIVKFMNAAILCLIDGDMPMLLESRARIKKVLDKGKVRKRNFVSTAVPLSVAEATATESQSSSFQYIEAGHCPEPGIKDALLPECIRKLKSIAMEKGRGGRSAKNRQMCDHSFCRMLKCLFFSINSTRSTDLFTDPASKATLFRLDDVCRDRKKYKNVFWHRDLINPVTTGTKDWVSLGEYTGSASPVDFYTIIKHIMVDEGVISMPVVKRGDGYRSTITNADQLLEECKAVSCEAFRPVLFDPNLLLDMERAPTEGEEESAAVVEEGEEAGNIEPEAVQATSETDTEATEPQAQTQEPQQQPLYTKEKQQPLNNQEHNDFLALLIEAADIPLDYDYHHHGEEYGQQQQEEQIDPQQAAFDAEAMLKNILSL</sequence>
<reference evidence="2 3" key="1">
    <citation type="submission" date="2019-05" db="EMBL/GenBank/DDBJ databases">
        <title>Another draft genome of Portunus trituberculatus and its Hox gene families provides insights of decapod evolution.</title>
        <authorList>
            <person name="Jeong J.-H."/>
            <person name="Song I."/>
            <person name="Kim S."/>
            <person name="Choi T."/>
            <person name="Kim D."/>
            <person name="Ryu S."/>
            <person name="Kim W."/>
        </authorList>
    </citation>
    <scope>NUCLEOTIDE SEQUENCE [LARGE SCALE GENOMIC DNA]</scope>
    <source>
        <tissue evidence="2">Muscle</tissue>
    </source>
</reference>
<evidence type="ECO:0000313" key="2">
    <source>
        <dbReference type="EMBL" id="MPC59046.1"/>
    </source>
</evidence>
<feature type="compositionally biased region" description="Low complexity" evidence="1">
    <location>
        <begin position="342"/>
        <end position="355"/>
    </location>
</feature>
<name>A0A5B7GNF5_PORTR</name>
<feature type="region of interest" description="Disordered" evidence="1">
    <location>
        <begin position="306"/>
        <end position="364"/>
    </location>
</feature>
<gene>
    <name evidence="2" type="ORF">E2C01_053061</name>
</gene>